<dbReference type="InterPro" id="IPR052733">
    <property type="entry name" value="Chloroplast_QOR"/>
</dbReference>
<dbReference type="CDD" id="cd05289">
    <property type="entry name" value="MDR_like_2"/>
    <property type="match status" value="1"/>
</dbReference>
<proteinExistence type="predicted"/>
<dbReference type="PANTHER" id="PTHR44013">
    <property type="entry name" value="ZINC-TYPE ALCOHOL DEHYDROGENASE-LIKE PROTEIN C16A3.02C"/>
    <property type="match status" value="1"/>
</dbReference>
<dbReference type="SUPFAM" id="SSF51735">
    <property type="entry name" value="NAD(P)-binding Rossmann-fold domains"/>
    <property type="match status" value="1"/>
</dbReference>
<evidence type="ECO:0000313" key="2">
    <source>
        <dbReference type="EMBL" id="RQW09703.1"/>
    </source>
</evidence>
<dbReference type="Proteomes" id="UP000282529">
    <property type="component" value="Unassembled WGS sequence"/>
</dbReference>
<accession>A0A3N9P0K6</accession>
<dbReference type="Gene3D" id="3.90.180.10">
    <property type="entry name" value="Medium-chain alcohol dehydrogenases, catalytic domain"/>
    <property type="match status" value="1"/>
</dbReference>
<dbReference type="SUPFAM" id="SSF50129">
    <property type="entry name" value="GroES-like"/>
    <property type="match status" value="1"/>
</dbReference>
<dbReference type="Gene3D" id="3.40.50.720">
    <property type="entry name" value="NAD(P)-binding Rossmann-like Domain"/>
    <property type="match status" value="1"/>
</dbReference>
<dbReference type="SMART" id="SM00829">
    <property type="entry name" value="PKS_ER"/>
    <property type="match status" value="1"/>
</dbReference>
<dbReference type="AlphaFoldDB" id="A0A3N9P0K6"/>
<evidence type="ECO:0000313" key="3">
    <source>
        <dbReference type="Proteomes" id="UP000282529"/>
    </source>
</evidence>
<comment type="caution">
    <text evidence="2">The sequence shown here is derived from an EMBL/GenBank/DDBJ whole genome shotgun (WGS) entry which is preliminary data.</text>
</comment>
<dbReference type="InterPro" id="IPR013154">
    <property type="entry name" value="ADH-like_N"/>
</dbReference>
<gene>
    <name evidence="2" type="ORF">EH198_18180</name>
</gene>
<dbReference type="PANTHER" id="PTHR44013:SF1">
    <property type="entry name" value="ZINC-TYPE ALCOHOL DEHYDROGENASE-LIKE PROTEIN C16A3.02C"/>
    <property type="match status" value="1"/>
</dbReference>
<dbReference type="InterPro" id="IPR020843">
    <property type="entry name" value="ER"/>
</dbReference>
<dbReference type="Pfam" id="PF13602">
    <property type="entry name" value="ADH_zinc_N_2"/>
    <property type="match status" value="1"/>
</dbReference>
<protein>
    <submittedName>
        <fullName evidence="2">NADP-dependent oxidoreductase</fullName>
    </submittedName>
</protein>
<dbReference type="PROSITE" id="PS01162">
    <property type="entry name" value="QOR_ZETA_CRYSTAL"/>
    <property type="match status" value="1"/>
</dbReference>
<dbReference type="InterPro" id="IPR002364">
    <property type="entry name" value="Quin_OxRdtase/zeta-crystal_CS"/>
</dbReference>
<dbReference type="Pfam" id="PF08240">
    <property type="entry name" value="ADH_N"/>
    <property type="match status" value="1"/>
</dbReference>
<sequence length="342" mass="36962">MQMINTLFINACIKKDCEVFKMTIKGDMKAVRIHEYGGTEVIRYEVTPIPEIDQDEVLIKVAATAFNPVDAAIRMGALKNIFPHRMPYIPNVEASGVIESIGGAVTNFKPGDPVFVFLDMTKDGAAAEYVVTKTENAALAPKSIDLQDAGAIPVGALTAWQGLFDHGKLQEGQRVLITAAAGGVGSYAVQLAKWKGAHVIGTASEASFPLLQGLGIDQIIDYKHEAVEEKVSDKLDLILNLAPEGPAELNKWLPLLKEGGIFVSTTSPADAELANRSGVQTIRMYVGRNAGQLSQIAALVDEGRIKPVITERVKLDDLALIHNKSQAGKIRGKVLINLDWRQ</sequence>
<organism evidence="2 3">
    <name type="scientific">Paenibacillus rhizophilus</name>
    <dbReference type="NCBI Taxonomy" id="1850366"/>
    <lineage>
        <taxon>Bacteria</taxon>
        <taxon>Bacillati</taxon>
        <taxon>Bacillota</taxon>
        <taxon>Bacilli</taxon>
        <taxon>Bacillales</taxon>
        <taxon>Paenibacillaceae</taxon>
        <taxon>Paenibacillus</taxon>
    </lineage>
</organism>
<evidence type="ECO:0000259" key="1">
    <source>
        <dbReference type="SMART" id="SM00829"/>
    </source>
</evidence>
<feature type="domain" description="Enoyl reductase (ER)" evidence="1">
    <location>
        <begin position="37"/>
        <end position="336"/>
    </location>
</feature>
<reference evidence="2 3" key="1">
    <citation type="submission" date="2018-11" db="EMBL/GenBank/DDBJ databases">
        <title>Genome sequence of strain 7197.</title>
        <authorList>
            <person name="Gao J."/>
            <person name="Sun J."/>
        </authorList>
    </citation>
    <scope>NUCLEOTIDE SEQUENCE [LARGE SCALE GENOMIC DNA]</scope>
    <source>
        <strain evidence="2 3">7197</strain>
    </source>
</reference>
<dbReference type="EMBL" id="RQPI01000012">
    <property type="protein sequence ID" value="RQW09703.1"/>
    <property type="molecule type" value="Genomic_DNA"/>
</dbReference>
<dbReference type="InterPro" id="IPR011032">
    <property type="entry name" value="GroES-like_sf"/>
</dbReference>
<dbReference type="GO" id="GO:0008270">
    <property type="term" value="F:zinc ion binding"/>
    <property type="evidence" value="ECO:0007669"/>
    <property type="project" value="InterPro"/>
</dbReference>
<dbReference type="GO" id="GO:0016491">
    <property type="term" value="F:oxidoreductase activity"/>
    <property type="evidence" value="ECO:0007669"/>
    <property type="project" value="InterPro"/>
</dbReference>
<dbReference type="InterPro" id="IPR036291">
    <property type="entry name" value="NAD(P)-bd_dom_sf"/>
</dbReference>
<name>A0A3N9P0K6_9BACL</name>
<keyword evidence="3" id="KW-1185">Reference proteome</keyword>
<dbReference type="OrthoDB" id="9792162at2"/>